<accession>A0ABW5D8I7</accession>
<dbReference type="RefSeq" id="WP_386820663.1">
    <property type="nucleotide sequence ID" value="NZ_JBHUIT010000027.1"/>
</dbReference>
<sequence>MITFLRKALIPRDWWTRRSLKLRLAACFTVVSGAVSLVLIPAAYTLIDQRLHLEQDRQLRIDWALVEAHLEATKDGGIQWRSNSPATPSSAGYASTWFDVWSGKKMLLSHWPEDATQVLQPPRRGGKKAEIFYNIKLEENTPARSLQTVTRVDGRRVILRVFRDESGIRSTLREILAGLVLGLPISILLAGAGGYLMAGKALKPLRAMASEAGKITS</sequence>
<keyword evidence="1" id="KW-0472">Membrane</keyword>
<reference evidence="3" key="1">
    <citation type="journal article" date="2019" name="Int. J. Syst. Evol. Microbiol.">
        <title>The Global Catalogue of Microorganisms (GCM) 10K type strain sequencing project: providing services to taxonomists for standard genome sequencing and annotation.</title>
        <authorList>
            <consortium name="The Broad Institute Genomics Platform"/>
            <consortium name="The Broad Institute Genome Sequencing Center for Infectious Disease"/>
            <person name="Wu L."/>
            <person name="Ma J."/>
        </authorList>
    </citation>
    <scope>NUCLEOTIDE SEQUENCE [LARGE SCALE GENOMIC DNA]</scope>
    <source>
        <strain evidence="3">CGMCC 4.7106</strain>
    </source>
</reference>
<comment type="caution">
    <text evidence="2">The sequence shown here is derived from an EMBL/GenBank/DDBJ whole genome shotgun (WGS) entry which is preliminary data.</text>
</comment>
<keyword evidence="1" id="KW-1133">Transmembrane helix</keyword>
<name>A0ABW5D8I7_9BACT</name>
<feature type="transmembrane region" description="Helical" evidence="1">
    <location>
        <begin position="20"/>
        <end position="44"/>
    </location>
</feature>
<evidence type="ECO:0000256" key="1">
    <source>
        <dbReference type="SAM" id="Phobius"/>
    </source>
</evidence>
<evidence type="ECO:0000313" key="2">
    <source>
        <dbReference type="EMBL" id="MFD2257378.1"/>
    </source>
</evidence>
<keyword evidence="1" id="KW-0812">Transmembrane</keyword>
<proteinExistence type="predicted"/>
<dbReference type="EMBL" id="JBHUIT010000027">
    <property type="protein sequence ID" value="MFD2257378.1"/>
    <property type="molecule type" value="Genomic_DNA"/>
</dbReference>
<keyword evidence="3" id="KW-1185">Reference proteome</keyword>
<organism evidence="2 3">
    <name type="scientific">Luteolibacter algae</name>
    <dbReference type="NCBI Taxonomy" id="454151"/>
    <lineage>
        <taxon>Bacteria</taxon>
        <taxon>Pseudomonadati</taxon>
        <taxon>Verrucomicrobiota</taxon>
        <taxon>Verrucomicrobiia</taxon>
        <taxon>Verrucomicrobiales</taxon>
        <taxon>Verrucomicrobiaceae</taxon>
        <taxon>Luteolibacter</taxon>
    </lineage>
</organism>
<gene>
    <name evidence="2" type="ORF">ACFSSA_11900</name>
</gene>
<feature type="transmembrane region" description="Helical" evidence="1">
    <location>
        <begin position="175"/>
        <end position="198"/>
    </location>
</feature>
<evidence type="ECO:0000313" key="3">
    <source>
        <dbReference type="Proteomes" id="UP001597375"/>
    </source>
</evidence>
<evidence type="ECO:0008006" key="4">
    <source>
        <dbReference type="Google" id="ProtNLM"/>
    </source>
</evidence>
<protein>
    <recommendedName>
        <fullName evidence="4">Two-component sensor histidine kinase</fullName>
    </recommendedName>
</protein>
<dbReference type="Proteomes" id="UP001597375">
    <property type="component" value="Unassembled WGS sequence"/>
</dbReference>